<gene>
    <name evidence="9" type="ORF">HAX54_021262</name>
</gene>
<comment type="subcellular location">
    <subcellularLocation>
        <location evidence="1 8">Nucleus</location>
    </subcellularLocation>
</comment>
<evidence type="ECO:0000256" key="1">
    <source>
        <dbReference type="ARBA" id="ARBA00004123"/>
    </source>
</evidence>
<evidence type="ECO:0000256" key="8">
    <source>
        <dbReference type="HAMAP-Rule" id="MF_03226"/>
    </source>
</evidence>
<keyword evidence="5 8" id="KW-0862">Zinc</keyword>
<evidence type="ECO:0000256" key="2">
    <source>
        <dbReference type="ARBA" id="ARBA00022664"/>
    </source>
</evidence>
<keyword evidence="4 8" id="KW-0747">Spliceosome</keyword>
<sequence>MGERKVLNKFYPPDFDPAKVPRRKQPKNKQMNVRMMLPMNIRCGTCGNYIYKGTKSNSRKENVVGETYLGIPISRFYLKCTNCGAEIMFKTDPENSDYTVESGNFDPCHGCRDEKEKQKRDAAVELCHDAIKSLETKISISKRQMDMLAASDELISMKSRQFAVSIDAMLERLQQSDEAKNRKTELEDKALIRSVFQGSKIVKRIHDELQLEEDDDLAKFFTSERSESEKNYSVKKRGY</sequence>
<dbReference type="Pfam" id="PF04502">
    <property type="entry name" value="Saf4_Yju2"/>
    <property type="match status" value="1"/>
</dbReference>
<keyword evidence="10" id="KW-1185">Reference proteome</keyword>
<keyword evidence="3 8" id="KW-0479">Metal-binding</keyword>
<comment type="caution">
    <text evidence="9">The sequence shown here is derived from an EMBL/GenBank/DDBJ whole genome shotgun (WGS) entry which is preliminary data.</text>
</comment>
<accession>A0ABS8S3K7</accession>
<comment type="subunit">
    <text evidence="8">Component of the spliceosome. Present in the activated B complex, the catalytically activated B* complex which catalyzes the branching, the catalytic step 1 C complex catalyzing the exon ligation, and the postcatalytic P complex containing the ligated exons (mRNA) and the excised lariat intron.</text>
</comment>
<evidence type="ECO:0000313" key="10">
    <source>
        <dbReference type="Proteomes" id="UP000823775"/>
    </source>
</evidence>
<organism evidence="9 10">
    <name type="scientific">Datura stramonium</name>
    <name type="common">Jimsonweed</name>
    <name type="synonym">Common thornapple</name>
    <dbReference type="NCBI Taxonomy" id="4076"/>
    <lineage>
        <taxon>Eukaryota</taxon>
        <taxon>Viridiplantae</taxon>
        <taxon>Streptophyta</taxon>
        <taxon>Embryophyta</taxon>
        <taxon>Tracheophyta</taxon>
        <taxon>Spermatophyta</taxon>
        <taxon>Magnoliopsida</taxon>
        <taxon>eudicotyledons</taxon>
        <taxon>Gunneridae</taxon>
        <taxon>Pentapetalae</taxon>
        <taxon>asterids</taxon>
        <taxon>lamiids</taxon>
        <taxon>Solanales</taxon>
        <taxon>Solanaceae</taxon>
        <taxon>Solanoideae</taxon>
        <taxon>Datureae</taxon>
        <taxon>Datura</taxon>
    </lineage>
</organism>
<evidence type="ECO:0000256" key="4">
    <source>
        <dbReference type="ARBA" id="ARBA00022728"/>
    </source>
</evidence>
<reference evidence="9 10" key="1">
    <citation type="journal article" date="2021" name="BMC Genomics">
        <title>Datura genome reveals duplications of psychoactive alkaloid biosynthetic genes and high mutation rate following tissue culture.</title>
        <authorList>
            <person name="Rajewski A."/>
            <person name="Carter-House D."/>
            <person name="Stajich J."/>
            <person name="Litt A."/>
        </authorList>
    </citation>
    <scope>NUCLEOTIDE SEQUENCE [LARGE SCALE GENOMIC DNA]</scope>
    <source>
        <strain evidence="9">AR-01</strain>
    </source>
</reference>
<dbReference type="InterPro" id="IPR043701">
    <property type="entry name" value="Yju2"/>
</dbReference>
<dbReference type="EMBL" id="JACEIK010000256">
    <property type="protein sequence ID" value="MCD7453527.1"/>
    <property type="molecule type" value="Genomic_DNA"/>
</dbReference>
<dbReference type="Proteomes" id="UP000823775">
    <property type="component" value="Unassembled WGS sequence"/>
</dbReference>
<comment type="similarity">
    <text evidence="8">Belongs to the CWC16 family. YJU2 subfamily.</text>
</comment>
<feature type="binding site" evidence="8">
    <location>
        <position position="46"/>
    </location>
    <ligand>
        <name>Zn(2+)</name>
        <dbReference type="ChEBI" id="CHEBI:29105"/>
    </ligand>
</feature>
<evidence type="ECO:0000256" key="3">
    <source>
        <dbReference type="ARBA" id="ARBA00022723"/>
    </source>
</evidence>
<feature type="binding site" evidence="8">
    <location>
        <position position="83"/>
    </location>
    <ligand>
        <name>Zn(2+)</name>
        <dbReference type="ChEBI" id="CHEBI:29105"/>
    </ligand>
</feature>
<feature type="binding site" evidence="8">
    <location>
        <position position="43"/>
    </location>
    <ligand>
        <name>Zn(2+)</name>
        <dbReference type="ChEBI" id="CHEBI:29105"/>
    </ligand>
</feature>
<dbReference type="PANTHER" id="PTHR12111:SF1">
    <property type="entry name" value="SPLICING FACTOR YJU2"/>
    <property type="match status" value="1"/>
</dbReference>
<feature type="binding site" evidence="8">
    <location>
        <position position="80"/>
    </location>
    <ligand>
        <name>Zn(2+)</name>
        <dbReference type="ChEBI" id="CHEBI:29105"/>
    </ligand>
</feature>
<protein>
    <recommendedName>
        <fullName evidence="8">Splicing factor YJU2</fullName>
    </recommendedName>
</protein>
<keyword evidence="7 8" id="KW-0539">Nucleus</keyword>
<evidence type="ECO:0000256" key="5">
    <source>
        <dbReference type="ARBA" id="ARBA00022833"/>
    </source>
</evidence>
<dbReference type="InterPro" id="IPR007590">
    <property type="entry name" value="Saf4/Yju2"/>
</dbReference>
<name>A0ABS8S3K7_DATST</name>
<keyword evidence="6" id="KW-0508">mRNA splicing</keyword>
<evidence type="ECO:0000313" key="9">
    <source>
        <dbReference type="EMBL" id="MCD7453527.1"/>
    </source>
</evidence>
<dbReference type="HAMAP" id="MF_03226">
    <property type="entry name" value="YJU2"/>
    <property type="match status" value="1"/>
</dbReference>
<evidence type="ECO:0000256" key="7">
    <source>
        <dbReference type="ARBA" id="ARBA00023242"/>
    </source>
</evidence>
<keyword evidence="2" id="KW-0507">mRNA processing</keyword>
<proteinExistence type="inferred from homology"/>
<dbReference type="PANTHER" id="PTHR12111">
    <property type="entry name" value="SPLICING FACTOR YJU2"/>
    <property type="match status" value="1"/>
</dbReference>
<evidence type="ECO:0000256" key="6">
    <source>
        <dbReference type="ARBA" id="ARBA00023187"/>
    </source>
</evidence>
<comment type="function">
    <text evidence="8">Part of the spliceosome which catalyzes two sequential transesterification reactions, first the excision of the non-coding intron from pre-mRNA and then the ligation of the coding exons to form the mature mRNA. Plays a role in stabilizing the structure of the spliceosome catalytic core and docking of the branch helix into the active site, producing 5'-exon and lariat intron-3'-intermediates.</text>
</comment>